<evidence type="ECO:0000313" key="3">
    <source>
        <dbReference type="EMBL" id="SFH07473.1"/>
    </source>
</evidence>
<evidence type="ECO:0000256" key="1">
    <source>
        <dbReference type="ARBA" id="ARBA00023172"/>
    </source>
</evidence>
<proteinExistence type="predicted"/>
<dbReference type="OrthoDB" id="9769726at2"/>
<protein>
    <submittedName>
        <fullName evidence="3">Phage integrase family protein</fullName>
    </submittedName>
</protein>
<gene>
    <name evidence="3" type="ORF">SAMN05660649_03768</name>
</gene>
<dbReference type="InterPro" id="IPR011010">
    <property type="entry name" value="DNA_brk_join_enz"/>
</dbReference>
<dbReference type="GO" id="GO:0003677">
    <property type="term" value="F:DNA binding"/>
    <property type="evidence" value="ECO:0007669"/>
    <property type="project" value="InterPro"/>
</dbReference>
<sequence>MCWAMPTSPLPGDKCKKQTGLQFYSHRCRHTVGTQLLQKGISIDKVQEVLGHENISITRRYAKTAPEVIMELAAKASRVEE</sequence>
<dbReference type="GO" id="GO:0006310">
    <property type="term" value="P:DNA recombination"/>
    <property type="evidence" value="ECO:0007669"/>
    <property type="project" value="UniProtKB-KW"/>
</dbReference>
<name>A0A1I2X1S3_9FIRM</name>
<keyword evidence="4" id="KW-1185">Reference proteome</keyword>
<accession>A0A1I2X1S3</accession>
<dbReference type="CDD" id="cd00397">
    <property type="entry name" value="DNA_BRE_C"/>
    <property type="match status" value="1"/>
</dbReference>
<evidence type="ECO:0000313" key="4">
    <source>
        <dbReference type="Proteomes" id="UP000199337"/>
    </source>
</evidence>
<dbReference type="RefSeq" id="WP_092473202.1">
    <property type="nucleotide sequence ID" value="NZ_FOOX01000015.1"/>
</dbReference>
<reference evidence="4" key="1">
    <citation type="submission" date="2016-10" db="EMBL/GenBank/DDBJ databases">
        <authorList>
            <person name="Varghese N."/>
            <person name="Submissions S."/>
        </authorList>
    </citation>
    <scope>NUCLEOTIDE SEQUENCE [LARGE SCALE GENOMIC DNA]</scope>
    <source>
        <strain evidence="4">DSM 17038</strain>
    </source>
</reference>
<dbReference type="InterPro" id="IPR013762">
    <property type="entry name" value="Integrase-like_cat_sf"/>
</dbReference>
<dbReference type="InterPro" id="IPR002104">
    <property type="entry name" value="Integrase_catalytic"/>
</dbReference>
<keyword evidence="1" id="KW-0233">DNA recombination</keyword>
<dbReference type="AlphaFoldDB" id="A0A1I2X1S3"/>
<dbReference type="EMBL" id="FOOX01000015">
    <property type="protein sequence ID" value="SFH07473.1"/>
    <property type="molecule type" value="Genomic_DNA"/>
</dbReference>
<dbReference type="STRING" id="341036.SAMN05660649_03768"/>
<feature type="domain" description="Tyr recombinase" evidence="2">
    <location>
        <begin position="15"/>
        <end position="65"/>
    </location>
</feature>
<dbReference type="GO" id="GO:0015074">
    <property type="term" value="P:DNA integration"/>
    <property type="evidence" value="ECO:0007669"/>
    <property type="project" value="InterPro"/>
</dbReference>
<dbReference type="Proteomes" id="UP000199337">
    <property type="component" value="Unassembled WGS sequence"/>
</dbReference>
<organism evidence="3 4">
    <name type="scientific">Desulfotruncus arcticus DSM 17038</name>
    <dbReference type="NCBI Taxonomy" id="1121424"/>
    <lineage>
        <taxon>Bacteria</taxon>
        <taxon>Bacillati</taxon>
        <taxon>Bacillota</taxon>
        <taxon>Clostridia</taxon>
        <taxon>Eubacteriales</taxon>
        <taxon>Desulfallaceae</taxon>
        <taxon>Desulfotruncus</taxon>
    </lineage>
</organism>
<dbReference type="Gene3D" id="1.10.443.10">
    <property type="entry name" value="Intergrase catalytic core"/>
    <property type="match status" value="1"/>
</dbReference>
<dbReference type="SUPFAM" id="SSF56349">
    <property type="entry name" value="DNA breaking-rejoining enzymes"/>
    <property type="match status" value="1"/>
</dbReference>
<evidence type="ECO:0000259" key="2">
    <source>
        <dbReference type="Pfam" id="PF00589"/>
    </source>
</evidence>
<dbReference type="Pfam" id="PF00589">
    <property type="entry name" value="Phage_integrase"/>
    <property type="match status" value="1"/>
</dbReference>